<dbReference type="InterPro" id="IPR025592">
    <property type="entry name" value="DUF4347"/>
</dbReference>
<evidence type="ECO:0000259" key="2">
    <source>
        <dbReference type="Pfam" id="PF14252"/>
    </source>
</evidence>
<keyword evidence="5" id="KW-1185">Reference proteome</keyword>
<dbReference type="Proteomes" id="UP001589844">
    <property type="component" value="Unassembled WGS sequence"/>
</dbReference>
<name>A0ABV6IHG7_9BURK</name>
<gene>
    <name evidence="4" type="ORF">ACFFJH_10795</name>
</gene>
<evidence type="ECO:0000259" key="3">
    <source>
        <dbReference type="Pfam" id="PF19077"/>
    </source>
</evidence>
<feature type="region of interest" description="Disordered" evidence="1">
    <location>
        <begin position="1071"/>
        <end position="1091"/>
    </location>
</feature>
<reference evidence="4 5" key="1">
    <citation type="submission" date="2024-09" db="EMBL/GenBank/DDBJ databases">
        <authorList>
            <person name="Sun Q."/>
            <person name="Mori K."/>
        </authorList>
    </citation>
    <scope>NUCLEOTIDE SEQUENCE [LARGE SCALE GENOMIC DNA]</scope>
    <source>
        <strain evidence="4 5">CCM 8677</strain>
    </source>
</reference>
<dbReference type="EMBL" id="JBHLXJ010000010">
    <property type="protein sequence ID" value="MFC0350294.1"/>
    <property type="molecule type" value="Genomic_DNA"/>
</dbReference>
<evidence type="ECO:0000256" key="1">
    <source>
        <dbReference type="SAM" id="MobiDB-lite"/>
    </source>
</evidence>
<feature type="non-terminal residue" evidence="4">
    <location>
        <position position="1557"/>
    </location>
</feature>
<dbReference type="RefSeq" id="WP_390212444.1">
    <property type="nucleotide sequence ID" value="NZ_JBHLXJ010000010.1"/>
</dbReference>
<dbReference type="InterPro" id="IPR013783">
    <property type="entry name" value="Ig-like_fold"/>
</dbReference>
<feature type="compositionally biased region" description="Gly residues" evidence="1">
    <location>
        <begin position="383"/>
        <end position="397"/>
    </location>
</feature>
<dbReference type="Pfam" id="PF19077">
    <property type="entry name" value="Big_13"/>
    <property type="match status" value="1"/>
</dbReference>
<evidence type="ECO:0000313" key="4">
    <source>
        <dbReference type="EMBL" id="MFC0350294.1"/>
    </source>
</evidence>
<sequence>MNLPLQQHGTHSPDLINVKNDVQSKTLSTQITSGNIFTPQEAGSPVHIIFIDNRVADSNSLLRDIPIGTELVYITPSSDGLQQIAQHLSGKLVDSIQLISHGNAGDMWLGSSYLNQQNLNNSAATLAQIGQSIRPGGDILLYSCDLAQGESGLQFIQSFAHLTGADVAASDDQTGVGGDWELEITTGKIDAPTIITPEAQANYPHSLATLTVTTNSDVGDDFSFSTLANDMIDGGGLSLREALRWVNDGDTVTFNAPMNIELNSRELIVIRSISINGDLDRNGTPDVVIDANYKSGVLEIISGGTPSTVTLDGLVLREGLFSGPGASYNNPSAFNMLGAGLSISMSIVNVRNSDISGHRASGGGGNSGYSAFSAFEPSGIGGGGGGGFAGQGGGKGGDFQSSADGQGAAGGGGIGGDGSAGTYAAYAGSQGKGGSTVGGAGGNIRSGESIGGSGGTAGIGGNTIGGGGGAGSGLSGASNSVGNGGNAAAAIFVSSMSILNLSNTRISNNLAAGGGGAGGTEYANGGKGGFGVGGIYNMGTLNYQDSSVTRNNNYGQGGAGGGASTRNTEPFTEGANGVGSNTGNEWLLNEAGANVNSTWVPPDTTPPSVLSINRTGAANTNASSVQFAVTFSESVTGVDASDFILTKSAGVNGDIASISGSGANYVVTVNNLSGNGNLRLDLKSSSTNILDTAGNTIFAGYSIGQVYNIDTTSPTVSNVTVPNNGTYGNGQMLNLTVNFDEPVTVDVTGGTPSIPITLDIGGNVVASYVSGSGTNALLFQYTIANGNVDSNGITIGSAISLNGGSLKDTTGNSANLTLNNVDASNLVFVDAVAPTMSSVTTPTIGTYAIGQALNFTVNFNEAVNITGAPTLNLSLDTGGTVAVNYASGSGTNAITFSYIVTSGNADTNGVSLANTINLNSGTIKDLAGNNAPLSLTGIGSLTNVLIDGIAPTVTSIDRVSAASTNATSVQYTVTFSESVTGVDTSDFALTTTGGVAGTIAAISGSGTTYTVTVNSITGDGTMRLDLKNSGTSIADAATNAIATGYTSGQVYTLDTTAPSAPSTPDMTAGTDTGISSTDNITANTTPTFTGTAEPNSTVKLYDTDGVTSLGTGAADGAGNWSITSATLTNGSHTIKASATDTAGNVGVLSSGLSVSIASPTITSATYDAATGILSVTGSGMITNDLIDVSKLSLVGESGASYALTTPSVNASSPTAFSITLNAADKLAINGLLNKDGLQAVSGTVFNLAAALDWDGTSSSGADLTGNTVTVSNVTAPTITSATFDGTTNVLTVTGTGLVRTLGATNDITISKLTITGEGGATYTLSTSGNVEITSATSFNITLSGADTGGVSALLNKNGTSSAVSATAYNIAAADDWNSVITGGNIADLTGNAITVSNAAPNILNATYDAATGILSVSAVNIVSGDTIDVSKLSLIGQAGGSYNLTSPNVTAASATAFSVTLNAADKLAINGLLNKNGTSAVDATSFNLAAAASWDASTTSNADLTGNAVTVSNVAAPTITSATYDVTTHILTVTGTGLVKTLGATNDITVSTLTITG</sequence>
<feature type="domain" description="DUF4347" evidence="2">
    <location>
        <begin position="48"/>
        <end position="207"/>
    </location>
</feature>
<feature type="region of interest" description="Disordered" evidence="1">
    <location>
        <begin position="383"/>
        <end position="410"/>
    </location>
</feature>
<protein>
    <submittedName>
        <fullName evidence="4">DUF4347 domain-containing protein</fullName>
    </submittedName>
</protein>
<accession>A0ABV6IHG7</accession>
<evidence type="ECO:0000313" key="5">
    <source>
        <dbReference type="Proteomes" id="UP001589844"/>
    </source>
</evidence>
<proteinExistence type="predicted"/>
<dbReference type="InterPro" id="IPR044016">
    <property type="entry name" value="Big_13"/>
</dbReference>
<feature type="domain" description="Bacterial Ig-like" evidence="3">
    <location>
        <begin position="1062"/>
        <end position="1149"/>
    </location>
</feature>
<feature type="compositionally biased region" description="Low complexity" evidence="1">
    <location>
        <begin position="1077"/>
        <end position="1091"/>
    </location>
</feature>
<comment type="caution">
    <text evidence="4">The sequence shown here is derived from an EMBL/GenBank/DDBJ whole genome shotgun (WGS) entry which is preliminary data.</text>
</comment>
<dbReference type="Pfam" id="PF14252">
    <property type="entry name" value="DUF4347"/>
    <property type="match status" value="1"/>
</dbReference>
<feature type="region of interest" description="Disordered" evidence="1">
    <location>
        <begin position="552"/>
        <end position="583"/>
    </location>
</feature>
<dbReference type="Gene3D" id="2.60.40.10">
    <property type="entry name" value="Immunoglobulins"/>
    <property type="match status" value="1"/>
</dbReference>
<organism evidence="4 5">
    <name type="scientific">Undibacterium danionis</name>
    <dbReference type="NCBI Taxonomy" id="1812100"/>
    <lineage>
        <taxon>Bacteria</taxon>
        <taxon>Pseudomonadati</taxon>
        <taxon>Pseudomonadota</taxon>
        <taxon>Betaproteobacteria</taxon>
        <taxon>Burkholderiales</taxon>
        <taxon>Oxalobacteraceae</taxon>
        <taxon>Undibacterium</taxon>
    </lineage>
</organism>